<dbReference type="GO" id="GO:0006364">
    <property type="term" value="P:rRNA processing"/>
    <property type="evidence" value="ECO:0007669"/>
    <property type="project" value="TreeGrafter"/>
</dbReference>
<reference evidence="9" key="1">
    <citation type="submission" date="2018-05" db="EMBL/GenBank/DDBJ databases">
        <authorList>
            <person name="Lanie J.A."/>
            <person name="Ng W.-L."/>
            <person name="Kazmierczak K.M."/>
            <person name="Andrzejewski T.M."/>
            <person name="Davidsen T.M."/>
            <person name="Wayne K.J."/>
            <person name="Tettelin H."/>
            <person name="Glass J.I."/>
            <person name="Rusch D."/>
            <person name="Podicherti R."/>
            <person name="Tsui H.-C.T."/>
            <person name="Winkler M.E."/>
        </authorList>
    </citation>
    <scope>NUCLEOTIDE SEQUENCE</scope>
</reference>
<sequence>YRIQEVIKRRQILLVQVNKEERGTKGAALTTYISLPGRYCVLMPNTSRGGGVSRKIESLEARKRLRSLVSDLNVPEGMAIIVRTAGQERTKSEIKRDFDYLLRLWETIRDSTLKSMAPALIYEEANLIKRSIRDLYRPNFDGILVQGEDGYRTAKSFMRMMMPSRAKLVQPYREEISLFHQYKIEDQLDLMHSPRVSLPSGGYLVINATEALVAIDVNSGSATRERSIEETALKTNLESAEAIARQLKLRDLAGLVVIDFIDMEEMRNNRSVERRLKESFASDRARIQMGKISPFG</sequence>
<feature type="non-terminal residue" evidence="9">
    <location>
        <position position="296"/>
    </location>
</feature>
<name>A0A382U6J9_9ZZZZ</name>
<keyword evidence="4" id="KW-0255">Endonuclease</keyword>
<evidence type="ECO:0000313" key="9">
    <source>
        <dbReference type="EMBL" id="SVD29401.1"/>
    </source>
</evidence>
<keyword evidence="7" id="KW-0694">RNA-binding</keyword>
<dbReference type="InterPro" id="IPR019307">
    <property type="entry name" value="RNA-bd_AU-1/RNase_E/G"/>
</dbReference>
<keyword evidence="2" id="KW-0540">Nuclease</keyword>
<dbReference type="GO" id="GO:0046872">
    <property type="term" value="F:metal ion binding"/>
    <property type="evidence" value="ECO:0007669"/>
    <property type="project" value="UniProtKB-KW"/>
</dbReference>
<dbReference type="EMBL" id="UINC01141578">
    <property type="protein sequence ID" value="SVD29401.1"/>
    <property type="molecule type" value="Genomic_DNA"/>
</dbReference>
<feature type="domain" description="RNA-binding protein AU-1/Ribonuclease E/G" evidence="8">
    <location>
        <begin position="34"/>
        <end position="296"/>
    </location>
</feature>
<dbReference type="NCBIfam" id="TIGR00757">
    <property type="entry name" value="RNaseEG"/>
    <property type="match status" value="1"/>
</dbReference>
<feature type="non-terminal residue" evidence="9">
    <location>
        <position position="1"/>
    </location>
</feature>
<dbReference type="InterPro" id="IPR012340">
    <property type="entry name" value="NA-bd_OB-fold"/>
</dbReference>
<evidence type="ECO:0000256" key="6">
    <source>
        <dbReference type="ARBA" id="ARBA00022842"/>
    </source>
</evidence>
<dbReference type="Pfam" id="PF10150">
    <property type="entry name" value="RNase_E_G"/>
    <property type="match status" value="1"/>
</dbReference>
<dbReference type="GO" id="GO:0016787">
    <property type="term" value="F:hydrolase activity"/>
    <property type="evidence" value="ECO:0007669"/>
    <property type="project" value="UniProtKB-KW"/>
</dbReference>
<gene>
    <name evidence="9" type="ORF">METZ01_LOCUS382255</name>
</gene>
<dbReference type="Gene3D" id="2.40.50.140">
    <property type="entry name" value="Nucleic acid-binding proteins"/>
    <property type="match status" value="1"/>
</dbReference>
<comment type="cofactor">
    <cofactor evidence="1">
        <name>Mg(2+)</name>
        <dbReference type="ChEBI" id="CHEBI:18420"/>
    </cofactor>
</comment>
<keyword evidence="6" id="KW-0460">Magnesium</keyword>
<evidence type="ECO:0000256" key="1">
    <source>
        <dbReference type="ARBA" id="ARBA00001946"/>
    </source>
</evidence>
<protein>
    <recommendedName>
        <fullName evidence="8">RNA-binding protein AU-1/Ribonuclease E/G domain-containing protein</fullName>
    </recommendedName>
</protein>
<keyword evidence="5" id="KW-0378">Hydrolase</keyword>
<evidence type="ECO:0000256" key="5">
    <source>
        <dbReference type="ARBA" id="ARBA00022801"/>
    </source>
</evidence>
<evidence type="ECO:0000256" key="4">
    <source>
        <dbReference type="ARBA" id="ARBA00022759"/>
    </source>
</evidence>
<evidence type="ECO:0000259" key="8">
    <source>
        <dbReference type="Pfam" id="PF10150"/>
    </source>
</evidence>
<dbReference type="GO" id="GO:0003723">
    <property type="term" value="F:RNA binding"/>
    <property type="evidence" value="ECO:0007669"/>
    <property type="project" value="UniProtKB-KW"/>
</dbReference>
<evidence type="ECO:0000256" key="7">
    <source>
        <dbReference type="ARBA" id="ARBA00022884"/>
    </source>
</evidence>
<accession>A0A382U6J9</accession>
<organism evidence="9">
    <name type="scientific">marine metagenome</name>
    <dbReference type="NCBI Taxonomy" id="408172"/>
    <lineage>
        <taxon>unclassified sequences</taxon>
        <taxon>metagenomes</taxon>
        <taxon>ecological metagenomes</taxon>
    </lineage>
</organism>
<dbReference type="GO" id="GO:0004540">
    <property type="term" value="F:RNA nuclease activity"/>
    <property type="evidence" value="ECO:0007669"/>
    <property type="project" value="InterPro"/>
</dbReference>
<dbReference type="PANTHER" id="PTHR30001:SF1">
    <property type="entry name" value="RIBONUCLEASE E_G-LIKE PROTEIN, CHLOROPLASTIC"/>
    <property type="match status" value="1"/>
</dbReference>
<dbReference type="PANTHER" id="PTHR30001">
    <property type="entry name" value="RIBONUCLEASE"/>
    <property type="match status" value="1"/>
</dbReference>
<evidence type="ECO:0000256" key="3">
    <source>
        <dbReference type="ARBA" id="ARBA00022723"/>
    </source>
</evidence>
<dbReference type="InterPro" id="IPR004659">
    <property type="entry name" value="RNase_E/G"/>
</dbReference>
<dbReference type="AlphaFoldDB" id="A0A382U6J9"/>
<proteinExistence type="predicted"/>
<keyword evidence="3" id="KW-0479">Metal-binding</keyword>
<dbReference type="GO" id="GO:0004519">
    <property type="term" value="F:endonuclease activity"/>
    <property type="evidence" value="ECO:0007669"/>
    <property type="project" value="UniProtKB-KW"/>
</dbReference>
<evidence type="ECO:0000256" key="2">
    <source>
        <dbReference type="ARBA" id="ARBA00022722"/>
    </source>
</evidence>
<dbReference type="GO" id="GO:0005737">
    <property type="term" value="C:cytoplasm"/>
    <property type="evidence" value="ECO:0007669"/>
    <property type="project" value="TreeGrafter"/>
</dbReference>